<dbReference type="PANTHER" id="PTHR23022">
    <property type="entry name" value="TRANSPOSABLE ELEMENT-RELATED"/>
    <property type="match status" value="1"/>
</dbReference>
<gene>
    <name evidence="2" type="primary">AlNc14C43G3573</name>
    <name evidence="2" type="ORF">ALNC14_041420</name>
</gene>
<feature type="domain" description="Tc1-like transposase DDE" evidence="1">
    <location>
        <begin position="32"/>
        <end position="157"/>
    </location>
</feature>
<dbReference type="Gene3D" id="3.30.420.10">
    <property type="entry name" value="Ribonuclease H-like superfamily/Ribonuclease H"/>
    <property type="match status" value="1"/>
</dbReference>
<dbReference type="InterPro" id="IPR036397">
    <property type="entry name" value="RNaseH_sf"/>
</dbReference>
<accession>F0WA29</accession>
<name>F0WA29_9STRA</name>
<reference evidence="2" key="2">
    <citation type="submission" date="2011-02" db="EMBL/GenBank/DDBJ databases">
        <authorList>
            <person name="MacLean D."/>
        </authorList>
    </citation>
    <scope>NUCLEOTIDE SEQUENCE</scope>
</reference>
<dbReference type="HOGENOM" id="CLU_033666_6_3_1"/>
<dbReference type="InterPro" id="IPR052338">
    <property type="entry name" value="Transposase_5"/>
</dbReference>
<dbReference type="AlphaFoldDB" id="F0WA29"/>
<sequence length="157" mass="18021">MDCTLPLTLEHKKARQHWAKSHLISRMDWDTVVFSDEKKFNLYGLDGFKNYWRDLRSPPRETVRRQNGGGLVMVWAAFSAKGKSEMAVLAGSQASEHYVNTLSKFLLPFAHLHYGTDYTFQQDNASIHTSGSTAKFFEEQQVKVMKWPARSPDLNPI</sequence>
<dbReference type="EMBL" id="FR824088">
    <property type="protein sequence ID" value="CCA17999.1"/>
    <property type="molecule type" value="Genomic_DNA"/>
</dbReference>
<dbReference type="PANTHER" id="PTHR23022:SF129">
    <property type="entry name" value="TRANSPOSABLE ELEMENT TC3 TRANSPOSASE"/>
    <property type="match status" value="1"/>
</dbReference>
<dbReference type="InterPro" id="IPR038717">
    <property type="entry name" value="Tc1-like_DDE_dom"/>
</dbReference>
<dbReference type="Pfam" id="PF13358">
    <property type="entry name" value="DDE_3"/>
    <property type="match status" value="1"/>
</dbReference>
<organism evidence="2">
    <name type="scientific">Albugo laibachii Nc14</name>
    <dbReference type="NCBI Taxonomy" id="890382"/>
    <lineage>
        <taxon>Eukaryota</taxon>
        <taxon>Sar</taxon>
        <taxon>Stramenopiles</taxon>
        <taxon>Oomycota</taxon>
        <taxon>Peronosporomycetes</taxon>
        <taxon>Albuginales</taxon>
        <taxon>Albuginaceae</taxon>
        <taxon>Albugo</taxon>
    </lineage>
</organism>
<reference evidence="2" key="1">
    <citation type="journal article" date="2011" name="PLoS Biol.">
        <title>Gene gain and loss during evolution of obligate parasitism in the white rust pathogen of Arabidopsis thaliana.</title>
        <authorList>
            <person name="Kemen E."/>
            <person name="Gardiner A."/>
            <person name="Schultz-Larsen T."/>
            <person name="Kemen A.C."/>
            <person name="Balmuth A.L."/>
            <person name="Robert-Seilaniantz A."/>
            <person name="Bailey K."/>
            <person name="Holub E."/>
            <person name="Studholme D.J."/>
            <person name="Maclean D."/>
            <person name="Jones J.D."/>
        </authorList>
    </citation>
    <scope>NUCLEOTIDE SEQUENCE</scope>
</reference>
<dbReference type="GO" id="GO:0003676">
    <property type="term" value="F:nucleic acid binding"/>
    <property type="evidence" value="ECO:0007669"/>
    <property type="project" value="InterPro"/>
</dbReference>
<protein>
    <submittedName>
        <fullName evidence="2">Uncharacterized protein AlNc14C43G3573</fullName>
    </submittedName>
</protein>
<evidence type="ECO:0000259" key="1">
    <source>
        <dbReference type="Pfam" id="PF13358"/>
    </source>
</evidence>
<proteinExistence type="predicted"/>
<evidence type="ECO:0000313" key="2">
    <source>
        <dbReference type="EMBL" id="CCA17999.1"/>
    </source>
</evidence>